<reference evidence="2" key="1">
    <citation type="journal article" date="2023" name="Science">
        <title>Genome structures resolve the early diversification of teleost fishes.</title>
        <authorList>
            <person name="Parey E."/>
            <person name="Louis A."/>
            <person name="Montfort J."/>
            <person name="Bouchez O."/>
            <person name="Roques C."/>
            <person name="Iampietro C."/>
            <person name="Lluch J."/>
            <person name="Castinel A."/>
            <person name="Donnadieu C."/>
            <person name="Desvignes T."/>
            <person name="Floi Bucao C."/>
            <person name="Jouanno E."/>
            <person name="Wen M."/>
            <person name="Mejri S."/>
            <person name="Dirks R."/>
            <person name="Jansen H."/>
            <person name="Henkel C."/>
            <person name="Chen W.J."/>
            <person name="Zahm M."/>
            <person name="Cabau C."/>
            <person name="Klopp C."/>
            <person name="Thompson A.W."/>
            <person name="Robinson-Rechavi M."/>
            <person name="Braasch I."/>
            <person name="Lecointre G."/>
            <person name="Bobe J."/>
            <person name="Postlethwait J.H."/>
            <person name="Berthelot C."/>
            <person name="Roest Crollius H."/>
            <person name="Guiguen Y."/>
        </authorList>
    </citation>
    <scope>NUCLEOTIDE SEQUENCE</scope>
    <source>
        <strain evidence="2">NC1722</strain>
    </source>
</reference>
<proteinExistence type="predicted"/>
<feature type="compositionally biased region" description="Basic residues" evidence="1">
    <location>
        <begin position="1"/>
        <end position="11"/>
    </location>
</feature>
<evidence type="ECO:0000256" key="1">
    <source>
        <dbReference type="SAM" id="MobiDB-lite"/>
    </source>
</evidence>
<accession>A0AAD7T7B3</accession>
<organism evidence="2 3">
    <name type="scientific">Aldrovandia affinis</name>
    <dbReference type="NCBI Taxonomy" id="143900"/>
    <lineage>
        <taxon>Eukaryota</taxon>
        <taxon>Metazoa</taxon>
        <taxon>Chordata</taxon>
        <taxon>Craniata</taxon>
        <taxon>Vertebrata</taxon>
        <taxon>Euteleostomi</taxon>
        <taxon>Actinopterygii</taxon>
        <taxon>Neopterygii</taxon>
        <taxon>Teleostei</taxon>
        <taxon>Notacanthiformes</taxon>
        <taxon>Halosauridae</taxon>
        <taxon>Aldrovandia</taxon>
    </lineage>
</organism>
<gene>
    <name evidence="2" type="ORF">AAFF_G00024290</name>
</gene>
<protein>
    <submittedName>
        <fullName evidence="2">Uncharacterized protein</fullName>
    </submittedName>
</protein>
<keyword evidence="3" id="KW-1185">Reference proteome</keyword>
<dbReference type="AlphaFoldDB" id="A0AAD7T7B3"/>
<dbReference type="EMBL" id="JAINUG010000011">
    <property type="protein sequence ID" value="KAJ8414906.1"/>
    <property type="molecule type" value="Genomic_DNA"/>
</dbReference>
<name>A0AAD7T7B3_9TELE</name>
<evidence type="ECO:0000313" key="2">
    <source>
        <dbReference type="EMBL" id="KAJ8414906.1"/>
    </source>
</evidence>
<sequence length="87" mass="8745">MTPGARAKRSHLVTGCGSSAHPGQKGCPPSCGAVGAGLVRSCSGSVTLCIGDSLSAPGGDQRRTLRQQRTPPHLKDYVLDSGVTGDG</sequence>
<feature type="region of interest" description="Disordered" evidence="1">
    <location>
        <begin position="1"/>
        <end position="26"/>
    </location>
</feature>
<dbReference type="Proteomes" id="UP001221898">
    <property type="component" value="Unassembled WGS sequence"/>
</dbReference>
<evidence type="ECO:0000313" key="3">
    <source>
        <dbReference type="Proteomes" id="UP001221898"/>
    </source>
</evidence>
<feature type="region of interest" description="Disordered" evidence="1">
    <location>
        <begin position="57"/>
        <end position="87"/>
    </location>
</feature>
<comment type="caution">
    <text evidence="2">The sequence shown here is derived from an EMBL/GenBank/DDBJ whole genome shotgun (WGS) entry which is preliminary data.</text>
</comment>